<evidence type="ECO:0000256" key="1">
    <source>
        <dbReference type="ARBA" id="ARBA00022679"/>
    </source>
</evidence>
<dbReference type="SUPFAM" id="SSF55729">
    <property type="entry name" value="Acyl-CoA N-acyltransferases (Nat)"/>
    <property type="match status" value="1"/>
</dbReference>
<dbReference type="PROSITE" id="PS51186">
    <property type="entry name" value="GNAT"/>
    <property type="match status" value="1"/>
</dbReference>
<dbReference type="OrthoDB" id="9800962at2"/>
<accession>A0A517DQ17</accession>
<dbReference type="PANTHER" id="PTHR10908:SF0">
    <property type="entry name" value="SEROTONIN N-ACETYLTRANSFERASE"/>
    <property type="match status" value="1"/>
</dbReference>
<keyword evidence="1 4" id="KW-0808">Transferase</keyword>
<name>A0A517DQ17_9FIRM</name>
<dbReference type="AlphaFoldDB" id="A0A517DQ17"/>
<reference evidence="4 5" key="1">
    <citation type="submission" date="2019-02" db="EMBL/GenBank/DDBJ databases">
        <title>Closed genome of Sporomusa termitida DSM 4440.</title>
        <authorList>
            <person name="Poehlein A."/>
            <person name="Daniel R."/>
        </authorList>
    </citation>
    <scope>NUCLEOTIDE SEQUENCE [LARGE SCALE GENOMIC DNA]</scope>
    <source>
        <strain evidence="4 5">DSM 4440</strain>
    </source>
</reference>
<proteinExistence type="predicted"/>
<dbReference type="EMBL" id="CP036259">
    <property type="protein sequence ID" value="QDR79449.1"/>
    <property type="molecule type" value="Genomic_DNA"/>
</dbReference>
<sequence>MAEITIRSVYPEDLDRITAIEAVCFPPAEAAQREVFRERIAAFPESFLVAEAAGMMIGFINGCATNSAFIYDELFHSTEQHIPAGKNLAVFGLDVIPAYRRQGVASQLMQHFIQTARNTGRSSIILTCKERLVPYYESFGYVNNGVSQSVHGGSQWYDMTLVL</sequence>
<evidence type="ECO:0000313" key="5">
    <source>
        <dbReference type="Proteomes" id="UP000320776"/>
    </source>
</evidence>
<dbReference type="CDD" id="cd04301">
    <property type="entry name" value="NAT_SF"/>
    <property type="match status" value="1"/>
</dbReference>
<dbReference type="Pfam" id="PF00583">
    <property type="entry name" value="Acetyltransf_1"/>
    <property type="match status" value="1"/>
</dbReference>
<dbReference type="GO" id="GO:0008080">
    <property type="term" value="F:N-acetyltransferase activity"/>
    <property type="evidence" value="ECO:0007669"/>
    <property type="project" value="UniProtKB-ARBA"/>
</dbReference>
<organism evidence="4 5">
    <name type="scientific">Sporomusa termitida</name>
    <dbReference type="NCBI Taxonomy" id="2377"/>
    <lineage>
        <taxon>Bacteria</taxon>
        <taxon>Bacillati</taxon>
        <taxon>Bacillota</taxon>
        <taxon>Negativicutes</taxon>
        <taxon>Selenomonadales</taxon>
        <taxon>Sporomusaceae</taxon>
        <taxon>Sporomusa</taxon>
    </lineage>
</organism>
<dbReference type="RefSeq" id="WP_144349098.1">
    <property type="nucleotide sequence ID" value="NZ_CP036259.1"/>
</dbReference>
<dbReference type="InterPro" id="IPR000182">
    <property type="entry name" value="GNAT_dom"/>
</dbReference>
<protein>
    <submittedName>
        <fullName evidence="4">Acetyltransferase (GNAT) family protein</fullName>
    </submittedName>
</protein>
<evidence type="ECO:0000313" key="4">
    <source>
        <dbReference type="EMBL" id="QDR79449.1"/>
    </source>
</evidence>
<keyword evidence="5" id="KW-1185">Reference proteome</keyword>
<gene>
    <name evidence="4" type="ORF">SPTER_07240</name>
</gene>
<dbReference type="InterPro" id="IPR051635">
    <property type="entry name" value="SNAT-like"/>
</dbReference>
<evidence type="ECO:0000259" key="3">
    <source>
        <dbReference type="PROSITE" id="PS51186"/>
    </source>
</evidence>
<dbReference type="KEGG" id="sted:SPTER_07240"/>
<feature type="domain" description="N-acetyltransferase" evidence="3">
    <location>
        <begin position="4"/>
        <end position="163"/>
    </location>
</feature>
<dbReference type="Gene3D" id="3.40.630.30">
    <property type="match status" value="1"/>
</dbReference>
<dbReference type="InterPro" id="IPR016181">
    <property type="entry name" value="Acyl_CoA_acyltransferase"/>
</dbReference>
<keyword evidence="2" id="KW-0012">Acyltransferase</keyword>
<evidence type="ECO:0000256" key="2">
    <source>
        <dbReference type="ARBA" id="ARBA00023315"/>
    </source>
</evidence>
<dbReference type="Proteomes" id="UP000320776">
    <property type="component" value="Chromosome"/>
</dbReference>
<dbReference type="PANTHER" id="PTHR10908">
    <property type="entry name" value="SEROTONIN N-ACETYLTRANSFERASE"/>
    <property type="match status" value="1"/>
</dbReference>